<evidence type="ECO:0000256" key="2">
    <source>
        <dbReference type="ARBA" id="ARBA00023125"/>
    </source>
</evidence>
<dbReference type="PANTHER" id="PTHR43537">
    <property type="entry name" value="TRANSCRIPTIONAL REGULATOR, GNTR FAMILY"/>
    <property type="match status" value="1"/>
</dbReference>
<feature type="domain" description="HTH gntR-type" evidence="4">
    <location>
        <begin position="5"/>
        <end position="73"/>
    </location>
</feature>
<dbReference type="CDD" id="cd07377">
    <property type="entry name" value="WHTH_GntR"/>
    <property type="match status" value="1"/>
</dbReference>
<reference evidence="6 8" key="3">
    <citation type="submission" date="2018-03" db="EMBL/GenBank/DDBJ databases">
        <title>Genome sequence of Paenibacillus elgii strain AC13 an antimicrobial compound producing bacteria.</title>
        <authorList>
            <person name="Kurokawa A.S."/>
            <person name="Araujo J.F."/>
            <person name="Costa R.A."/>
            <person name="Ortega D.B."/>
            <person name="Pires A.S."/>
            <person name="Pappas G.J.Jr."/>
            <person name="Franco O.L."/>
            <person name="Barreto C."/>
            <person name="Magalhaes B.S."/>
            <person name="Kruger R.H."/>
        </authorList>
    </citation>
    <scope>NUCLEOTIDE SEQUENCE [LARGE SCALE GENOMIC DNA]</scope>
    <source>
        <strain evidence="6 8">AC13</strain>
    </source>
</reference>
<dbReference type="EMBL" id="LQRA01000048">
    <property type="protein sequence ID" value="KZE80343.1"/>
    <property type="molecule type" value="Genomic_DNA"/>
</dbReference>
<comment type="caution">
    <text evidence="5">The sequence shown here is derived from an EMBL/GenBank/DDBJ whole genome shotgun (WGS) entry which is preliminary data.</text>
</comment>
<dbReference type="PRINTS" id="PR00035">
    <property type="entry name" value="HTHGNTR"/>
</dbReference>
<dbReference type="SMART" id="SM00895">
    <property type="entry name" value="FCD"/>
    <property type="match status" value="1"/>
</dbReference>
<dbReference type="InterPro" id="IPR036388">
    <property type="entry name" value="WH-like_DNA-bd_sf"/>
</dbReference>
<dbReference type="InterPro" id="IPR036390">
    <property type="entry name" value="WH_DNA-bd_sf"/>
</dbReference>
<dbReference type="GO" id="GO:0003677">
    <property type="term" value="F:DNA binding"/>
    <property type="evidence" value="ECO:0007669"/>
    <property type="project" value="UniProtKB-KW"/>
</dbReference>
<dbReference type="Gene3D" id="1.20.120.530">
    <property type="entry name" value="GntR ligand-binding domain-like"/>
    <property type="match status" value="1"/>
</dbReference>
<evidence type="ECO:0000313" key="8">
    <source>
        <dbReference type="Proteomes" id="UP000244184"/>
    </source>
</evidence>
<dbReference type="GO" id="GO:0003700">
    <property type="term" value="F:DNA-binding transcription factor activity"/>
    <property type="evidence" value="ECO:0007669"/>
    <property type="project" value="InterPro"/>
</dbReference>
<accession>A0A163YUD8</accession>
<dbReference type="Proteomes" id="UP000244184">
    <property type="component" value="Unassembled WGS sequence"/>
</dbReference>
<evidence type="ECO:0000313" key="5">
    <source>
        <dbReference type="EMBL" id="KZE80343.1"/>
    </source>
</evidence>
<dbReference type="Proteomes" id="UP000076563">
    <property type="component" value="Unassembled WGS sequence"/>
</dbReference>
<dbReference type="SUPFAM" id="SSF48008">
    <property type="entry name" value="GntR ligand-binding domain-like"/>
    <property type="match status" value="1"/>
</dbReference>
<dbReference type="PANTHER" id="PTHR43537:SF5">
    <property type="entry name" value="UXU OPERON TRANSCRIPTIONAL REGULATOR"/>
    <property type="match status" value="1"/>
</dbReference>
<keyword evidence="7" id="KW-1185">Reference proteome</keyword>
<evidence type="ECO:0000256" key="1">
    <source>
        <dbReference type="ARBA" id="ARBA00023015"/>
    </source>
</evidence>
<sequence>MAKKEKISQKIVRDVLAMIEEGRFPAGSKLPTETELAAHFGVSRLPVREALSVLQAMGIVSSQQGGGSYVEDAIPSSLLQHFQIQYADAESIRHLFEMRKILEPEAAALAAARRTPEQLTSIREALKRMEDDLNTEGGTAQEADFEFHRSIIAATNNPILIRMMESLSSLYRKSLEITLKQNIGLKRKKQVVYNEHENILLAIEAGEPELAKVQSVIHVRNVEKKLFLFLET</sequence>
<reference evidence="5" key="2">
    <citation type="submission" date="2016-01" db="EMBL/GenBank/DDBJ databases">
        <authorList>
            <person name="McClelland M."/>
            <person name="Jain A."/>
            <person name="Saraogi P."/>
            <person name="Mendelson R."/>
            <person name="Westerman R."/>
            <person name="SanMiguel P."/>
            <person name="Csonka L."/>
        </authorList>
    </citation>
    <scope>NUCLEOTIDE SEQUENCE</scope>
    <source>
        <strain evidence="5">M63</strain>
    </source>
</reference>
<proteinExistence type="predicted"/>
<keyword evidence="3" id="KW-0804">Transcription</keyword>
<dbReference type="OrthoDB" id="214086at2"/>
<dbReference type="STRING" id="1007103.GCA_000213315_06106"/>
<dbReference type="Pfam" id="PF00392">
    <property type="entry name" value="GntR"/>
    <property type="match status" value="1"/>
</dbReference>
<keyword evidence="2" id="KW-0238">DNA-binding</keyword>
<dbReference type="AlphaFoldDB" id="A0A163YUD8"/>
<evidence type="ECO:0000313" key="7">
    <source>
        <dbReference type="Proteomes" id="UP000076563"/>
    </source>
</evidence>
<dbReference type="PROSITE" id="PS50949">
    <property type="entry name" value="HTH_GNTR"/>
    <property type="match status" value="1"/>
</dbReference>
<dbReference type="Pfam" id="PF07729">
    <property type="entry name" value="FCD"/>
    <property type="match status" value="1"/>
</dbReference>
<evidence type="ECO:0000256" key="3">
    <source>
        <dbReference type="ARBA" id="ARBA00023163"/>
    </source>
</evidence>
<dbReference type="InterPro" id="IPR011711">
    <property type="entry name" value="GntR_C"/>
</dbReference>
<dbReference type="InterPro" id="IPR000524">
    <property type="entry name" value="Tscrpt_reg_HTH_GntR"/>
</dbReference>
<evidence type="ECO:0000259" key="4">
    <source>
        <dbReference type="PROSITE" id="PS50949"/>
    </source>
</evidence>
<dbReference type="InterPro" id="IPR008920">
    <property type="entry name" value="TF_FadR/GntR_C"/>
</dbReference>
<dbReference type="SMART" id="SM00345">
    <property type="entry name" value="HTH_GNTR"/>
    <property type="match status" value="1"/>
</dbReference>
<name>A0A163YUD8_9BACL</name>
<dbReference type="EMBL" id="PYHP01000007">
    <property type="protein sequence ID" value="PUA40809.1"/>
    <property type="molecule type" value="Genomic_DNA"/>
</dbReference>
<dbReference type="RefSeq" id="WP_063180059.1">
    <property type="nucleotide sequence ID" value="NZ_CP121215.1"/>
</dbReference>
<gene>
    <name evidence="5" type="ORF">AV654_12595</name>
    <name evidence="6" type="ORF">C8Z91_02985</name>
</gene>
<evidence type="ECO:0000313" key="6">
    <source>
        <dbReference type="EMBL" id="PUA40809.1"/>
    </source>
</evidence>
<dbReference type="Gene3D" id="1.10.10.10">
    <property type="entry name" value="Winged helix-like DNA-binding domain superfamily/Winged helix DNA-binding domain"/>
    <property type="match status" value="1"/>
</dbReference>
<organism evidence="5 7">
    <name type="scientific">Paenibacillus elgii</name>
    <dbReference type="NCBI Taxonomy" id="189691"/>
    <lineage>
        <taxon>Bacteria</taxon>
        <taxon>Bacillati</taxon>
        <taxon>Bacillota</taxon>
        <taxon>Bacilli</taxon>
        <taxon>Bacillales</taxon>
        <taxon>Paenibacillaceae</taxon>
        <taxon>Paenibacillus</taxon>
    </lineage>
</organism>
<keyword evidence="1" id="KW-0805">Transcription regulation</keyword>
<reference evidence="7" key="1">
    <citation type="submission" date="2016-01" db="EMBL/GenBank/DDBJ databases">
        <title>Draft genome of Chromobacterium sp. F49.</title>
        <authorList>
            <person name="Hong K.W."/>
        </authorList>
    </citation>
    <scope>NUCLEOTIDE SEQUENCE [LARGE SCALE GENOMIC DNA]</scope>
    <source>
        <strain evidence="7">M63</strain>
    </source>
</reference>
<dbReference type="eggNOG" id="COG2186">
    <property type="taxonomic scope" value="Bacteria"/>
</dbReference>
<dbReference type="SUPFAM" id="SSF46785">
    <property type="entry name" value="Winged helix' DNA-binding domain"/>
    <property type="match status" value="1"/>
</dbReference>
<protein>
    <submittedName>
        <fullName evidence="6">FadR family transcriptional regulator</fullName>
    </submittedName>
    <submittedName>
        <fullName evidence="5">GntR family transcriptional regulator</fullName>
    </submittedName>
</protein>